<dbReference type="Proteomes" id="UP000030755">
    <property type="component" value="Unassembled WGS sequence"/>
</dbReference>
<protein>
    <submittedName>
        <fullName evidence="1">Uncharacterized protein</fullName>
    </submittedName>
</protein>
<gene>
    <name evidence="1" type="ORF">O9G_004100</name>
</gene>
<evidence type="ECO:0000313" key="1">
    <source>
        <dbReference type="EMBL" id="EPZ32829.1"/>
    </source>
</evidence>
<evidence type="ECO:0000313" key="2">
    <source>
        <dbReference type="Proteomes" id="UP000030755"/>
    </source>
</evidence>
<organism evidence="1 2">
    <name type="scientific">Rozella allomycis (strain CSF55)</name>
    <dbReference type="NCBI Taxonomy" id="988480"/>
    <lineage>
        <taxon>Eukaryota</taxon>
        <taxon>Fungi</taxon>
        <taxon>Fungi incertae sedis</taxon>
        <taxon>Cryptomycota</taxon>
        <taxon>Cryptomycota incertae sedis</taxon>
        <taxon>Rozella</taxon>
    </lineage>
</organism>
<reference evidence="1 2" key="1">
    <citation type="journal article" date="2013" name="Curr. Biol.">
        <title>Shared signatures of parasitism and phylogenomics unite Cryptomycota and microsporidia.</title>
        <authorList>
            <person name="James T.Y."/>
            <person name="Pelin A."/>
            <person name="Bonen L."/>
            <person name="Ahrendt S."/>
            <person name="Sain D."/>
            <person name="Corradi N."/>
            <person name="Stajich J.E."/>
        </authorList>
    </citation>
    <scope>NUCLEOTIDE SEQUENCE [LARGE SCALE GENOMIC DNA]</scope>
    <source>
        <strain evidence="1 2">CSF55</strain>
    </source>
</reference>
<dbReference type="EMBL" id="KE561110">
    <property type="protein sequence ID" value="EPZ32829.1"/>
    <property type="molecule type" value="Genomic_DNA"/>
</dbReference>
<keyword evidence="2" id="KW-1185">Reference proteome</keyword>
<dbReference type="AlphaFoldDB" id="A0A075AWA5"/>
<sequence length="84" mass="9309">MVDAACNFEAKPAGKEKSLETLKKFITSPNDIDKVMADMEGYFRLRMESITQQPFSFLPNSQKSISPNPALTPAHTPVHAISEI</sequence>
<dbReference type="HOGENOM" id="CLU_2528724_0_0_1"/>
<proteinExistence type="predicted"/>
<name>A0A075AWA5_ROZAC</name>
<accession>A0A075AWA5</accession>